<dbReference type="GO" id="GO:0005886">
    <property type="term" value="C:plasma membrane"/>
    <property type="evidence" value="ECO:0007669"/>
    <property type="project" value="UniProtKB-SubCell"/>
</dbReference>
<keyword evidence="4 8" id="KW-1003">Cell membrane</keyword>
<keyword evidence="8" id="KW-0050">Antiport</keyword>
<accession>A0A1G8GEB7</accession>
<evidence type="ECO:0000256" key="5">
    <source>
        <dbReference type="ARBA" id="ARBA00022692"/>
    </source>
</evidence>
<dbReference type="OrthoDB" id="9799958at2"/>
<evidence type="ECO:0000256" key="3">
    <source>
        <dbReference type="ARBA" id="ARBA00022448"/>
    </source>
</evidence>
<dbReference type="RefSeq" id="WP_090711697.1">
    <property type="nucleotide sequence ID" value="NZ_CBCSKY010000013.1"/>
</dbReference>
<evidence type="ECO:0000256" key="6">
    <source>
        <dbReference type="ARBA" id="ARBA00022989"/>
    </source>
</evidence>
<evidence type="ECO:0000256" key="8">
    <source>
        <dbReference type="PIRNR" id="PIRNR028784"/>
    </source>
</evidence>
<keyword evidence="11" id="KW-1185">Reference proteome</keyword>
<keyword evidence="7 8" id="KW-0472">Membrane</keyword>
<gene>
    <name evidence="10" type="ORF">SAMN05216192_10265</name>
</gene>
<protein>
    <submittedName>
        <fullName evidence="10">Multisubunit sodium/proton antiporter, MrpF subunit</fullName>
    </submittedName>
</protein>
<feature type="transmembrane region" description="Helical" evidence="9">
    <location>
        <begin position="34"/>
        <end position="56"/>
    </location>
</feature>
<evidence type="ECO:0000256" key="4">
    <source>
        <dbReference type="ARBA" id="ARBA00022475"/>
    </source>
</evidence>
<keyword evidence="5 9" id="KW-0812">Transmembrane</keyword>
<dbReference type="PANTHER" id="PTHR34702">
    <property type="entry name" value="NA(+)/H(+) ANTIPORTER SUBUNIT F1"/>
    <property type="match status" value="1"/>
</dbReference>
<proteinExistence type="inferred from homology"/>
<dbReference type="Proteomes" id="UP000199050">
    <property type="component" value="Unassembled WGS sequence"/>
</dbReference>
<keyword evidence="8" id="KW-0406">Ion transport</keyword>
<dbReference type="STRING" id="1174501.SAMN05216192_10265"/>
<evidence type="ECO:0000256" key="2">
    <source>
        <dbReference type="ARBA" id="ARBA00009212"/>
    </source>
</evidence>
<dbReference type="PANTHER" id="PTHR34702:SF1">
    <property type="entry name" value="NA(+)_H(+) ANTIPORTER SUBUNIT F"/>
    <property type="match status" value="1"/>
</dbReference>
<dbReference type="GO" id="GO:0015385">
    <property type="term" value="F:sodium:proton antiporter activity"/>
    <property type="evidence" value="ECO:0007669"/>
    <property type="project" value="TreeGrafter"/>
</dbReference>
<evidence type="ECO:0000313" key="11">
    <source>
        <dbReference type="Proteomes" id="UP000199050"/>
    </source>
</evidence>
<name>A0A1G8GEB7_9BACL</name>
<keyword evidence="3 8" id="KW-0813">Transport</keyword>
<evidence type="ECO:0000313" key="10">
    <source>
        <dbReference type="EMBL" id="SDH92705.1"/>
    </source>
</evidence>
<evidence type="ECO:0000256" key="7">
    <source>
        <dbReference type="ARBA" id="ARBA00023136"/>
    </source>
</evidence>
<organism evidence="10 11">
    <name type="scientific">Paenibacillus typhae</name>
    <dbReference type="NCBI Taxonomy" id="1174501"/>
    <lineage>
        <taxon>Bacteria</taxon>
        <taxon>Bacillati</taxon>
        <taxon>Bacillota</taxon>
        <taxon>Bacilli</taxon>
        <taxon>Bacillales</taxon>
        <taxon>Paenibacillaceae</taxon>
        <taxon>Paenibacillus</taxon>
    </lineage>
</organism>
<dbReference type="AlphaFoldDB" id="A0A1G8GEB7"/>
<comment type="similarity">
    <text evidence="2 8">Belongs to the CPA3 antiporters (TC 2.A.63) subunit F family.</text>
</comment>
<reference evidence="11" key="1">
    <citation type="submission" date="2016-10" db="EMBL/GenBank/DDBJ databases">
        <authorList>
            <person name="Varghese N."/>
            <person name="Submissions S."/>
        </authorList>
    </citation>
    <scope>NUCLEOTIDE SEQUENCE [LARGE SCALE GENOMIC DNA]</scope>
    <source>
        <strain evidence="11">CGMCC 1.11012</strain>
    </source>
</reference>
<keyword evidence="6 9" id="KW-1133">Transmembrane helix</keyword>
<dbReference type="PIRSF" id="PIRSF028784">
    <property type="entry name" value="MrpF"/>
    <property type="match status" value="1"/>
</dbReference>
<dbReference type="InterPro" id="IPR007208">
    <property type="entry name" value="MrpF/PhaF-like"/>
</dbReference>
<dbReference type="EMBL" id="FNDX01000002">
    <property type="protein sequence ID" value="SDH92705.1"/>
    <property type="molecule type" value="Genomic_DNA"/>
</dbReference>
<evidence type="ECO:0000256" key="9">
    <source>
        <dbReference type="SAM" id="Phobius"/>
    </source>
</evidence>
<evidence type="ECO:0000256" key="1">
    <source>
        <dbReference type="ARBA" id="ARBA00004651"/>
    </source>
</evidence>
<feature type="transmembrane region" description="Helical" evidence="9">
    <location>
        <begin position="63"/>
        <end position="82"/>
    </location>
</feature>
<dbReference type="NCBIfam" id="NF009248">
    <property type="entry name" value="PRK12600.1"/>
    <property type="match status" value="1"/>
</dbReference>
<sequence>MVSALLTASLVILGLAMLACLFRLLKGPTRSDRVAALDTIGIDVLAMITVLCMLLDTQDFLEVILVIGILTFIGTTALARYIERGVVVEEGERPHDR</sequence>
<dbReference type="Pfam" id="PF04066">
    <property type="entry name" value="MrpF_PhaF"/>
    <property type="match status" value="1"/>
</dbReference>
<comment type="subcellular location">
    <subcellularLocation>
        <location evidence="1 8">Cell membrane</location>
        <topology evidence="1 8">Multi-pass membrane protein</topology>
    </subcellularLocation>
</comment>